<accession>A0AAD5TSL2</accession>
<proteinExistence type="predicted"/>
<comment type="caution">
    <text evidence="1">The sequence shown here is derived from an EMBL/GenBank/DDBJ whole genome shotgun (WGS) entry which is preliminary data.</text>
</comment>
<evidence type="ECO:0000313" key="1">
    <source>
        <dbReference type="EMBL" id="KAJ3199602.1"/>
    </source>
</evidence>
<dbReference type="Proteomes" id="UP001211065">
    <property type="component" value="Unassembled WGS sequence"/>
</dbReference>
<organism evidence="1 2">
    <name type="scientific">Clydaea vesicula</name>
    <dbReference type="NCBI Taxonomy" id="447962"/>
    <lineage>
        <taxon>Eukaryota</taxon>
        <taxon>Fungi</taxon>
        <taxon>Fungi incertae sedis</taxon>
        <taxon>Chytridiomycota</taxon>
        <taxon>Chytridiomycota incertae sedis</taxon>
        <taxon>Chytridiomycetes</taxon>
        <taxon>Lobulomycetales</taxon>
        <taxon>Lobulomycetaceae</taxon>
        <taxon>Clydaea</taxon>
    </lineage>
</organism>
<evidence type="ECO:0000313" key="2">
    <source>
        <dbReference type="Proteomes" id="UP001211065"/>
    </source>
</evidence>
<reference evidence="1" key="1">
    <citation type="submission" date="2020-05" db="EMBL/GenBank/DDBJ databases">
        <title>Phylogenomic resolution of chytrid fungi.</title>
        <authorList>
            <person name="Stajich J.E."/>
            <person name="Amses K."/>
            <person name="Simmons R."/>
            <person name="Seto K."/>
            <person name="Myers J."/>
            <person name="Bonds A."/>
            <person name="Quandt C.A."/>
            <person name="Barry K."/>
            <person name="Liu P."/>
            <person name="Grigoriev I."/>
            <person name="Longcore J.E."/>
            <person name="James T.Y."/>
        </authorList>
    </citation>
    <scope>NUCLEOTIDE SEQUENCE</scope>
    <source>
        <strain evidence="1">JEL0476</strain>
    </source>
</reference>
<dbReference type="AlphaFoldDB" id="A0AAD5TSL2"/>
<gene>
    <name evidence="1" type="ORF">HK099_003085</name>
</gene>
<name>A0AAD5TSL2_9FUNG</name>
<keyword evidence="2" id="KW-1185">Reference proteome</keyword>
<dbReference type="EMBL" id="JADGJW010002078">
    <property type="protein sequence ID" value="KAJ3199602.1"/>
    <property type="molecule type" value="Genomic_DNA"/>
</dbReference>
<sequence length="154" mass="17827">MSEFIQIYDFYLDELAEKASHNTCFLDKSITDFNLKFDATDFDIRESGLQNDNKKIIKTEKPTKLFLTDQQTPNPKFLFFPFFYQPVTNNYIILNNSESFSEISTNLNSLLDLLNYNDHIFAVGANSEIIASQIRNLGNRSYCEKNIAVVLVDR</sequence>
<protein>
    <submittedName>
        <fullName evidence="1">Uncharacterized protein</fullName>
    </submittedName>
</protein>
<feature type="non-terminal residue" evidence="1">
    <location>
        <position position="154"/>
    </location>
</feature>